<dbReference type="InterPro" id="IPR018952">
    <property type="entry name" value="2-5-oligoAdlate_synth_1_dom2/C"/>
</dbReference>
<dbReference type="InterPro" id="IPR043519">
    <property type="entry name" value="NT_sf"/>
</dbReference>
<dbReference type="InterPro" id="IPR006117">
    <property type="entry name" value="2-5OAS_C_CS"/>
</dbReference>
<organism evidence="14 15">
    <name type="scientific">Pleurodeles waltl</name>
    <name type="common">Iberian ribbed newt</name>
    <dbReference type="NCBI Taxonomy" id="8319"/>
    <lineage>
        <taxon>Eukaryota</taxon>
        <taxon>Metazoa</taxon>
        <taxon>Chordata</taxon>
        <taxon>Craniata</taxon>
        <taxon>Vertebrata</taxon>
        <taxon>Euteleostomi</taxon>
        <taxon>Amphibia</taxon>
        <taxon>Batrachia</taxon>
        <taxon>Caudata</taxon>
        <taxon>Salamandroidea</taxon>
        <taxon>Salamandridae</taxon>
        <taxon>Pleurodelinae</taxon>
        <taxon>Pleurodeles</taxon>
    </lineage>
</organism>
<dbReference type="GO" id="GO:0001730">
    <property type="term" value="F:2'-5'-oligoadenylate synthetase activity"/>
    <property type="evidence" value="ECO:0007669"/>
    <property type="project" value="UniProtKB-EC"/>
</dbReference>
<dbReference type="SUPFAM" id="SSF81631">
    <property type="entry name" value="PAP/OAS1 substrate-binding domain"/>
    <property type="match status" value="1"/>
</dbReference>
<dbReference type="GO" id="GO:0045087">
    <property type="term" value="P:innate immune response"/>
    <property type="evidence" value="ECO:0007669"/>
    <property type="project" value="UniProtKB-KW"/>
</dbReference>
<dbReference type="GO" id="GO:0003725">
    <property type="term" value="F:double-stranded RNA binding"/>
    <property type="evidence" value="ECO:0007669"/>
    <property type="project" value="TreeGrafter"/>
</dbReference>
<evidence type="ECO:0000256" key="10">
    <source>
        <dbReference type="ARBA" id="ARBA00023118"/>
    </source>
</evidence>
<dbReference type="SUPFAM" id="SSF81301">
    <property type="entry name" value="Nucleotidyltransferase"/>
    <property type="match status" value="1"/>
</dbReference>
<dbReference type="Gene3D" id="1.10.1410.20">
    <property type="entry name" value="2'-5'-oligoadenylate synthetase 1, domain 2"/>
    <property type="match status" value="1"/>
</dbReference>
<dbReference type="Gene3D" id="3.30.460.10">
    <property type="entry name" value="Beta Polymerase, domain 2"/>
    <property type="match status" value="1"/>
</dbReference>
<evidence type="ECO:0000256" key="7">
    <source>
        <dbReference type="ARBA" id="ARBA00022588"/>
    </source>
</evidence>
<evidence type="ECO:0000313" key="15">
    <source>
        <dbReference type="Proteomes" id="UP001066276"/>
    </source>
</evidence>
<dbReference type="CDD" id="cd05400">
    <property type="entry name" value="NT_2-5OAS_ClassI-CCAase"/>
    <property type="match status" value="1"/>
</dbReference>
<protein>
    <recommendedName>
        <fullName evidence="5">2'-5' oligoadenylate synthase</fullName>
        <ecNumber evidence="5">2.7.7.84</ecNumber>
    </recommendedName>
</protein>
<dbReference type="GO" id="GO:0005829">
    <property type="term" value="C:cytosol"/>
    <property type="evidence" value="ECO:0007669"/>
    <property type="project" value="TreeGrafter"/>
</dbReference>
<dbReference type="GO" id="GO:0051607">
    <property type="term" value="P:defense response to virus"/>
    <property type="evidence" value="ECO:0007669"/>
    <property type="project" value="UniProtKB-KW"/>
</dbReference>
<evidence type="ECO:0000256" key="3">
    <source>
        <dbReference type="ARBA" id="ARBA00004496"/>
    </source>
</evidence>
<dbReference type="GO" id="GO:0005654">
    <property type="term" value="C:nucleoplasm"/>
    <property type="evidence" value="ECO:0007669"/>
    <property type="project" value="TreeGrafter"/>
</dbReference>
<evidence type="ECO:0000256" key="4">
    <source>
        <dbReference type="ARBA" id="ARBA00009526"/>
    </source>
</evidence>
<comment type="cofactor">
    <cofactor evidence="2">
        <name>Mg(2+)</name>
        <dbReference type="ChEBI" id="CHEBI:18420"/>
    </cofactor>
</comment>
<keyword evidence="8" id="KW-0391">Immunity</keyword>
<feature type="domain" description="2'-5'-oligoadenylate synthetase 1" evidence="13">
    <location>
        <begin position="165"/>
        <end position="340"/>
    </location>
</feature>
<feature type="region of interest" description="Disordered" evidence="11">
    <location>
        <begin position="348"/>
        <end position="375"/>
    </location>
</feature>
<dbReference type="InterPro" id="IPR002934">
    <property type="entry name" value="Polymerase_NTP_transf_dom"/>
</dbReference>
<dbReference type="PROSITE" id="PS50152">
    <property type="entry name" value="25A_SYNTH_3"/>
    <property type="match status" value="1"/>
</dbReference>
<evidence type="ECO:0000259" key="12">
    <source>
        <dbReference type="Pfam" id="PF01909"/>
    </source>
</evidence>
<evidence type="ECO:0000313" key="14">
    <source>
        <dbReference type="EMBL" id="KAJ1092592.1"/>
    </source>
</evidence>
<name>A0AAV7LM14_PLEWA</name>
<dbReference type="PANTHER" id="PTHR11258:SF7">
    <property type="entry name" value="2'-5'-OLIGOADENYLATE SYNTHASE-LIKE PROTEIN 2"/>
    <property type="match status" value="1"/>
</dbReference>
<evidence type="ECO:0000256" key="11">
    <source>
        <dbReference type="SAM" id="MobiDB-lite"/>
    </source>
</evidence>
<dbReference type="PROSITE" id="PS00833">
    <property type="entry name" value="25A_SYNTH_2"/>
    <property type="match status" value="1"/>
</dbReference>
<keyword evidence="10" id="KW-0051">Antiviral defense</keyword>
<proteinExistence type="inferred from homology"/>
<dbReference type="EMBL" id="JANPWB010000015">
    <property type="protein sequence ID" value="KAJ1092592.1"/>
    <property type="molecule type" value="Genomic_DNA"/>
</dbReference>
<dbReference type="GO" id="GO:0046872">
    <property type="term" value="F:metal ion binding"/>
    <property type="evidence" value="ECO:0007669"/>
    <property type="project" value="UniProtKB-KW"/>
</dbReference>
<dbReference type="AlphaFoldDB" id="A0AAV7LM14"/>
<comment type="catalytic activity">
    <reaction evidence="1">
        <text>3 ATP = 5'-triphosphoadenylyl-(2'-&gt;5')-adenylyl-(2'-&gt;5')-adenosine + 2 diphosphate</text>
        <dbReference type="Rhea" id="RHEA:34407"/>
        <dbReference type="ChEBI" id="CHEBI:30616"/>
        <dbReference type="ChEBI" id="CHEBI:33019"/>
        <dbReference type="ChEBI" id="CHEBI:67143"/>
        <dbReference type="EC" id="2.7.7.84"/>
    </reaction>
</comment>
<reference evidence="14" key="1">
    <citation type="journal article" date="2022" name="bioRxiv">
        <title>Sequencing and chromosome-scale assembly of the giantPleurodeles waltlgenome.</title>
        <authorList>
            <person name="Brown T."/>
            <person name="Elewa A."/>
            <person name="Iarovenko S."/>
            <person name="Subramanian E."/>
            <person name="Araus A.J."/>
            <person name="Petzold A."/>
            <person name="Susuki M."/>
            <person name="Suzuki K.-i.T."/>
            <person name="Hayashi T."/>
            <person name="Toyoda A."/>
            <person name="Oliveira C."/>
            <person name="Osipova E."/>
            <person name="Leigh N.D."/>
            <person name="Simon A."/>
            <person name="Yun M.H."/>
        </authorList>
    </citation>
    <scope>NUCLEOTIDE SEQUENCE</scope>
    <source>
        <strain evidence="14">20211129_DDA</strain>
        <tissue evidence="14">Liver</tissue>
    </source>
</reference>
<sequence length="375" mass="43295">MAAIPDLYQCLANDLDKYIFDHLQPNVDILKQVKAAVDTICAFLKENLYRDHPSKTKVLKIVKGGSSAEGTSLREGSDADLVVFLNSIQSYSHHESKRKEIIEEIQNKLEEFQHQESFEVLFERTKWDNPRVLSFRLRSKRVTEFIDFDVLPAYDALGQLQKGRKVDPEIYVKLIQNWSSGQNFSTCFTELQRDFIVSRPAKVKCLIRLVKHWYKKKLTGKKLPPKYALELLSIYAWQKGSGEQKKFNMAQTFRNFLELICNYKNLCVYWTENYNLEDNSVLAKFIRDQLAKPRPVILDPADPTGNLGEGYNWEAAAREAEKCLCQMKNKTSSGQTLLWDLTPTLPEPLIRKNPLRPSLTPEPPDQEQSSRCTIL</sequence>
<feature type="compositionally biased region" description="Polar residues" evidence="11">
    <location>
        <begin position="366"/>
        <end position="375"/>
    </location>
</feature>
<feature type="domain" description="Polymerase nucleotidyl transferase" evidence="12">
    <location>
        <begin position="55"/>
        <end position="107"/>
    </location>
</feature>
<dbReference type="InterPro" id="IPR006116">
    <property type="entry name" value="NT_2-5OAS_ClassI-CCAase"/>
</dbReference>
<comment type="subcellular location">
    <subcellularLocation>
        <location evidence="3">Cytoplasm</location>
    </subcellularLocation>
</comment>
<dbReference type="FunFam" id="1.10.1410.20:FF:000001">
    <property type="entry name" value="2'-5'-oligoadenylate synthetase 1"/>
    <property type="match status" value="1"/>
</dbReference>
<evidence type="ECO:0000256" key="5">
    <source>
        <dbReference type="ARBA" id="ARBA00012577"/>
    </source>
</evidence>
<dbReference type="Proteomes" id="UP001066276">
    <property type="component" value="Chromosome 11"/>
</dbReference>
<keyword evidence="6" id="KW-0963">Cytoplasm</keyword>
<evidence type="ECO:0000259" key="13">
    <source>
        <dbReference type="Pfam" id="PF10421"/>
    </source>
</evidence>
<comment type="similarity">
    <text evidence="4">Belongs to the 2-5A synthase family.</text>
</comment>
<dbReference type="EC" id="2.7.7.84" evidence="5"/>
<evidence type="ECO:0000256" key="1">
    <source>
        <dbReference type="ARBA" id="ARBA00001112"/>
    </source>
</evidence>
<keyword evidence="7" id="KW-0399">Innate immunity</keyword>
<evidence type="ECO:0000256" key="9">
    <source>
        <dbReference type="ARBA" id="ARBA00022884"/>
    </source>
</evidence>
<dbReference type="PANTHER" id="PTHR11258">
    <property type="entry name" value="2-5 OLIGOADENYLATE SYNTHETASE"/>
    <property type="match status" value="1"/>
</dbReference>
<evidence type="ECO:0000256" key="6">
    <source>
        <dbReference type="ARBA" id="ARBA00022490"/>
    </source>
</evidence>
<evidence type="ECO:0000256" key="8">
    <source>
        <dbReference type="ARBA" id="ARBA00022859"/>
    </source>
</evidence>
<dbReference type="GO" id="GO:0016020">
    <property type="term" value="C:membrane"/>
    <property type="evidence" value="ECO:0007669"/>
    <property type="project" value="TreeGrafter"/>
</dbReference>
<evidence type="ECO:0000256" key="2">
    <source>
        <dbReference type="ARBA" id="ARBA00001946"/>
    </source>
</evidence>
<accession>A0AAV7LM14</accession>
<dbReference type="Pfam" id="PF01909">
    <property type="entry name" value="NTP_transf_2"/>
    <property type="match status" value="1"/>
</dbReference>
<dbReference type="Pfam" id="PF10421">
    <property type="entry name" value="OAS1_C"/>
    <property type="match status" value="1"/>
</dbReference>
<dbReference type="FunFam" id="3.30.460.10:FF:000007">
    <property type="entry name" value="2'-5'-oligoadenylate synthetase 1"/>
    <property type="match status" value="1"/>
</dbReference>
<dbReference type="GO" id="GO:0045071">
    <property type="term" value="P:negative regulation of viral genome replication"/>
    <property type="evidence" value="ECO:0007669"/>
    <property type="project" value="TreeGrafter"/>
</dbReference>
<comment type="caution">
    <text evidence="14">The sequence shown here is derived from an EMBL/GenBank/DDBJ whole genome shotgun (WGS) entry which is preliminary data.</text>
</comment>
<keyword evidence="9" id="KW-0694">RNA-binding</keyword>
<dbReference type="GO" id="GO:0005524">
    <property type="term" value="F:ATP binding"/>
    <property type="evidence" value="ECO:0007669"/>
    <property type="project" value="UniProtKB-KW"/>
</dbReference>
<gene>
    <name evidence="14" type="ORF">NDU88_005702</name>
</gene>
<keyword evidence="15" id="KW-1185">Reference proteome</keyword>